<proteinExistence type="predicted"/>
<dbReference type="OrthoDB" id="7065206at2"/>
<accession>A0A242NUE3</accession>
<evidence type="ECO:0000313" key="3">
    <source>
        <dbReference type="Proteomes" id="UP000194968"/>
    </source>
</evidence>
<name>A0A242NUE3_9GAMM</name>
<dbReference type="AlphaFoldDB" id="A0A242NUE3"/>
<organism evidence="2 3">
    <name type="scientific">Gilliamella apis</name>
    <dbReference type="NCBI Taxonomy" id="1970738"/>
    <lineage>
        <taxon>Bacteria</taxon>
        <taxon>Pseudomonadati</taxon>
        <taxon>Pseudomonadota</taxon>
        <taxon>Gammaproteobacteria</taxon>
        <taxon>Orbales</taxon>
        <taxon>Orbaceae</taxon>
        <taxon>Gilliamella</taxon>
    </lineage>
</organism>
<dbReference type="EMBL" id="NASK01000096">
    <property type="protein sequence ID" value="OTQ49361.1"/>
    <property type="molecule type" value="Genomic_DNA"/>
</dbReference>
<sequence>MKKIHLQKYIIAILAVIAIPFAMAESSDNVDSNTTEAIPVYDSRTEFLDINNKATEFITVYNKEHHTNLHTVEVNGKYYLPRCLVPLKAGWKKAEVHGGKIPFRYVISISCEKSKDDRYRKKWDIDVYVRNEQGNSIQSID</sequence>
<gene>
    <name evidence="2" type="ORF">B6D06_07100</name>
</gene>
<feature type="chain" id="PRO_5012760562" evidence="1">
    <location>
        <begin position="25"/>
        <end position="141"/>
    </location>
</feature>
<comment type="caution">
    <text evidence="2">The sequence shown here is derived from an EMBL/GenBank/DDBJ whole genome shotgun (WGS) entry which is preliminary data.</text>
</comment>
<dbReference type="RefSeq" id="WP_086320647.1">
    <property type="nucleotide sequence ID" value="NZ_NASD01000019.1"/>
</dbReference>
<dbReference type="Proteomes" id="UP000194968">
    <property type="component" value="Unassembled WGS sequence"/>
</dbReference>
<protein>
    <submittedName>
        <fullName evidence="2">Uncharacterized protein</fullName>
    </submittedName>
</protein>
<reference evidence="2 3" key="1">
    <citation type="submission" date="2017-03" db="EMBL/GenBank/DDBJ databases">
        <title>Comparative genomics of honeybee gut symbionts reveal geographically distinct and subgroup specific antibiotic resistance.</title>
        <authorList>
            <person name="Ludvigsen J."/>
            <person name="Porcellato D."/>
            <person name="Labee-Lund T.M."/>
            <person name="Amdam G.V."/>
            <person name="Rudi K."/>
        </authorList>
    </citation>
    <scope>NUCLEOTIDE SEQUENCE [LARGE SCALE GENOMIC DNA]</scope>
    <source>
        <strain evidence="2 3">A-4-12</strain>
    </source>
</reference>
<evidence type="ECO:0000256" key="1">
    <source>
        <dbReference type="SAM" id="SignalP"/>
    </source>
</evidence>
<keyword evidence="1" id="KW-0732">Signal</keyword>
<feature type="signal peptide" evidence="1">
    <location>
        <begin position="1"/>
        <end position="24"/>
    </location>
</feature>
<evidence type="ECO:0000313" key="2">
    <source>
        <dbReference type="EMBL" id="OTQ49361.1"/>
    </source>
</evidence>